<dbReference type="InterPro" id="IPR046342">
    <property type="entry name" value="CBS_dom_sf"/>
</dbReference>
<dbReference type="GO" id="GO:1901135">
    <property type="term" value="P:carbohydrate derivative metabolic process"/>
    <property type="evidence" value="ECO:0007669"/>
    <property type="project" value="InterPro"/>
</dbReference>
<dbReference type="CDD" id="cd05014">
    <property type="entry name" value="SIS_Kpsf"/>
    <property type="match status" value="1"/>
</dbReference>
<evidence type="ECO:0000256" key="1">
    <source>
        <dbReference type="ARBA" id="ARBA00008165"/>
    </source>
</evidence>
<feature type="domain" description="SIS" evidence="7">
    <location>
        <begin position="142"/>
        <end position="285"/>
    </location>
</feature>
<accession>A0A4R3L1T1</accession>
<keyword evidence="3" id="KW-0677">Repeat</keyword>
<reference evidence="8 9" key="1">
    <citation type="submission" date="2019-03" db="EMBL/GenBank/DDBJ databases">
        <title>Genomic Encyclopedia of Type Strains, Phase IV (KMG-IV): sequencing the most valuable type-strain genomes for metagenomic binning, comparative biology and taxonomic classification.</title>
        <authorList>
            <person name="Goeker M."/>
        </authorList>
    </citation>
    <scope>NUCLEOTIDE SEQUENCE [LARGE SCALE GENOMIC DNA]</scope>
    <source>
        <strain evidence="8 9">DSM 21944</strain>
    </source>
</reference>
<dbReference type="PROSITE" id="PS51464">
    <property type="entry name" value="SIS"/>
    <property type="match status" value="1"/>
</dbReference>
<dbReference type="CDD" id="cd04604">
    <property type="entry name" value="CBS_pair_SIS_assoc"/>
    <property type="match status" value="1"/>
</dbReference>
<dbReference type="Proteomes" id="UP000294599">
    <property type="component" value="Unassembled WGS sequence"/>
</dbReference>
<gene>
    <name evidence="8" type="ORF">EDC25_1341</name>
</gene>
<dbReference type="Gene3D" id="3.10.580.10">
    <property type="entry name" value="CBS-domain"/>
    <property type="match status" value="1"/>
</dbReference>
<dbReference type="Gene3D" id="3.40.50.10490">
    <property type="entry name" value="Glucose-6-phosphate isomerase like protein, domain 1"/>
    <property type="match status" value="1"/>
</dbReference>
<dbReference type="GO" id="GO:0005975">
    <property type="term" value="P:carbohydrate metabolic process"/>
    <property type="evidence" value="ECO:0007669"/>
    <property type="project" value="InterPro"/>
</dbReference>
<dbReference type="AlphaFoldDB" id="A0A4R3L1T1"/>
<dbReference type="PANTHER" id="PTHR42745">
    <property type="match status" value="1"/>
</dbReference>
<protein>
    <recommendedName>
        <fullName evidence="2">arabinose-5-phosphate isomerase</fullName>
        <ecNumber evidence="2">5.3.1.13</ecNumber>
    </recommendedName>
</protein>
<dbReference type="SUPFAM" id="SSF53697">
    <property type="entry name" value="SIS domain"/>
    <property type="match status" value="1"/>
</dbReference>
<dbReference type="FunFam" id="3.40.50.10490:FF:000011">
    <property type="entry name" value="Arabinose 5-phosphate isomerase"/>
    <property type="match status" value="1"/>
</dbReference>
<dbReference type="InterPro" id="IPR050986">
    <property type="entry name" value="GutQ/KpsF_isomerases"/>
</dbReference>
<evidence type="ECO:0000256" key="4">
    <source>
        <dbReference type="ARBA" id="ARBA00023122"/>
    </source>
</evidence>
<proteinExistence type="inferred from homology"/>
<dbReference type="NCBIfam" id="TIGR00393">
    <property type="entry name" value="kpsF"/>
    <property type="match status" value="1"/>
</dbReference>
<sequence length="431" mass="46207">MDGPTHEIAQRCVDEPVPLQRAQAGKRGGHDLGFKVYAVVAVDTDFGIRQAGLDQLADLFSIHAYSRIEESMMYSYNTSLSDVELNRLTEAREDMSAHPRVVPAAIASDAESLARTGRRVFEIETRSLEAVRQRINGDFHRACRLLLTCEGRVVVSGMGKSGHIGNKIAATLASTGTPSFFVHPAEASHGDLGMITDQDVMIAISYSGESDELLTIIPVLKRQGTRLIAMTGNERSSLARLADVHLDVGVEEEACPLGLAPTSSTTASLVMGDALAVALLEARGFTAEDFARSHPAGSLGRRLLLHISDIMHTGDSVPRVGPSASVADALVEMTRKGLGMTGIVDDAGRLLGVFTDGDLRRTLDDAAIDLRDTPVQALMTTRAKTITPSRLAVEAAHLMEEHTIHALLVVEDDGTLVGALNIHDLLRARVV</sequence>
<dbReference type="InterPro" id="IPR001347">
    <property type="entry name" value="SIS_dom"/>
</dbReference>
<keyword evidence="8" id="KW-0413">Isomerase</keyword>
<dbReference type="GO" id="GO:0097367">
    <property type="term" value="F:carbohydrate derivative binding"/>
    <property type="evidence" value="ECO:0007669"/>
    <property type="project" value="InterPro"/>
</dbReference>
<dbReference type="PANTHER" id="PTHR42745:SF1">
    <property type="entry name" value="ARABINOSE 5-PHOSPHATE ISOMERASE KDSD"/>
    <property type="match status" value="1"/>
</dbReference>
<feature type="domain" description="CBS" evidence="6">
    <location>
        <begin position="311"/>
        <end position="370"/>
    </location>
</feature>
<dbReference type="EMBL" id="SMAF01000034">
    <property type="protein sequence ID" value="TCS92519.1"/>
    <property type="molecule type" value="Genomic_DNA"/>
</dbReference>
<evidence type="ECO:0000256" key="5">
    <source>
        <dbReference type="PROSITE-ProRule" id="PRU00703"/>
    </source>
</evidence>
<dbReference type="Pfam" id="PF00571">
    <property type="entry name" value="CBS"/>
    <property type="match status" value="2"/>
</dbReference>
<evidence type="ECO:0000313" key="8">
    <source>
        <dbReference type="EMBL" id="TCS92519.1"/>
    </source>
</evidence>
<dbReference type="InterPro" id="IPR046348">
    <property type="entry name" value="SIS_dom_sf"/>
</dbReference>
<evidence type="ECO:0000256" key="3">
    <source>
        <dbReference type="ARBA" id="ARBA00022737"/>
    </source>
</evidence>
<dbReference type="InterPro" id="IPR000644">
    <property type="entry name" value="CBS_dom"/>
</dbReference>
<comment type="caution">
    <text evidence="8">The sequence shown here is derived from an EMBL/GenBank/DDBJ whole genome shotgun (WGS) entry which is preliminary data.</text>
</comment>
<dbReference type="InterPro" id="IPR004800">
    <property type="entry name" value="KdsD/KpsF-type"/>
</dbReference>
<feature type="domain" description="CBS" evidence="6">
    <location>
        <begin position="379"/>
        <end position="431"/>
    </location>
</feature>
<evidence type="ECO:0000259" key="6">
    <source>
        <dbReference type="PROSITE" id="PS51371"/>
    </source>
</evidence>
<dbReference type="PROSITE" id="PS51371">
    <property type="entry name" value="CBS"/>
    <property type="match status" value="2"/>
</dbReference>
<dbReference type="Pfam" id="PF01380">
    <property type="entry name" value="SIS"/>
    <property type="match status" value="1"/>
</dbReference>
<organism evidence="8 9">
    <name type="scientific">Pseudofulvimonas gallinarii</name>
    <dbReference type="NCBI Taxonomy" id="634155"/>
    <lineage>
        <taxon>Bacteria</taxon>
        <taxon>Pseudomonadati</taxon>
        <taxon>Pseudomonadota</taxon>
        <taxon>Gammaproteobacteria</taxon>
        <taxon>Lysobacterales</taxon>
        <taxon>Rhodanobacteraceae</taxon>
        <taxon>Pseudofulvimonas</taxon>
    </lineage>
</organism>
<evidence type="ECO:0000256" key="2">
    <source>
        <dbReference type="ARBA" id="ARBA00012545"/>
    </source>
</evidence>
<keyword evidence="4 5" id="KW-0129">CBS domain</keyword>
<evidence type="ECO:0000313" key="9">
    <source>
        <dbReference type="Proteomes" id="UP000294599"/>
    </source>
</evidence>
<dbReference type="SMART" id="SM00116">
    <property type="entry name" value="CBS"/>
    <property type="match status" value="2"/>
</dbReference>
<evidence type="ECO:0000259" key="7">
    <source>
        <dbReference type="PROSITE" id="PS51464"/>
    </source>
</evidence>
<dbReference type="GO" id="GO:0019146">
    <property type="term" value="F:arabinose-5-phosphate isomerase activity"/>
    <property type="evidence" value="ECO:0007669"/>
    <property type="project" value="UniProtKB-EC"/>
</dbReference>
<name>A0A4R3L1T1_9GAMM</name>
<keyword evidence="9" id="KW-1185">Reference proteome</keyword>
<dbReference type="InterPro" id="IPR035474">
    <property type="entry name" value="SIS_Kpsf"/>
</dbReference>
<comment type="similarity">
    <text evidence="1">Belongs to the SIS family. GutQ/KpsF subfamily.</text>
</comment>
<dbReference type="EC" id="5.3.1.13" evidence="2"/>